<evidence type="ECO:0000256" key="1">
    <source>
        <dbReference type="ARBA" id="ARBA00001971"/>
    </source>
</evidence>
<organism evidence="9 10">
    <name type="scientific">Xylaria hypoxylon</name>
    <dbReference type="NCBI Taxonomy" id="37992"/>
    <lineage>
        <taxon>Eukaryota</taxon>
        <taxon>Fungi</taxon>
        <taxon>Dikarya</taxon>
        <taxon>Ascomycota</taxon>
        <taxon>Pezizomycotina</taxon>
        <taxon>Sordariomycetes</taxon>
        <taxon>Xylariomycetidae</taxon>
        <taxon>Xylariales</taxon>
        <taxon>Xylariaceae</taxon>
        <taxon>Xylaria</taxon>
    </lineage>
</organism>
<name>A0A4Z0ZD94_9PEZI</name>
<keyword evidence="3 8" id="KW-0349">Heme</keyword>
<evidence type="ECO:0000256" key="4">
    <source>
        <dbReference type="ARBA" id="ARBA00022723"/>
    </source>
</evidence>
<dbReference type="PRINTS" id="PR00385">
    <property type="entry name" value="P450"/>
</dbReference>
<reference evidence="9 10" key="1">
    <citation type="submission" date="2019-03" db="EMBL/GenBank/DDBJ databases">
        <title>Draft genome sequence of Xylaria hypoxylon DSM 108379, a ubiquitous saprotrophic-parasitic fungi on hardwood.</title>
        <authorList>
            <person name="Buettner E."/>
            <person name="Leonhardt S."/>
            <person name="Gebauer A.M."/>
            <person name="Liers C."/>
            <person name="Hofrichter M."/>
            <person name="Kellner H."/>
        </authorList>
    </citation>
    <scope>NUCLEOTIDE SEQUENCE [LARGE SCALE GENOMIC DNA]</scope>
    <source>
        <strain evidence="9 10">DSM 108379</strain>
    </source>
</reference>
<dbReference type="GO" id="GO:0020037">
    <property type="term" value="F:heme binding"/>
    <property type="evidence" value="ECO:0007669"/>
    <property type="project" value="InterPro"/>
</dbReference>
<dbReference type="InterPro" id="IPR036291">
    <property type="entry name" value="NAD(P)-bd_dom_sf"/>
</dbReference>
<keyword evidence="4 8" id="KW-0479">Metal-binding</keyword>
<dbReference type="OrthoDB" id="191139at2759"/>
<keyword evidence="5" id="KW-0560">Oxidoreductase</keyword>
<keyword evidence="7" id="KW-0503">Monooxygenase</keyword>
<comment type="similarity">
    <text evidence="2">Belongs to the cytochrome P450 family.</text>
</comment>
<evidence type="ECO:0000313" key="9">
    <source>
        <dbReference type="EMBL" id="TGJ86692.1"/>
    </source>
</evidence>
<dbReference type="GO" id="GO:0004497">
    <property type="term" value="F:monooxygenase activity"/>
    <property type="evidence" value="ECO:0007669"/>
    <property type="project" value="UniProtKB-KW"/>
</dbReference>
<dbReference type="PANTHER" id="PTHR24305:SF157">
    <property type="entry name" value="N-ACETYLTRYPTOPHAN 6-HYDROXYLASE IVOC-RELATED"/>
    <property type="match status" value="1"/>
</dbReference>
<evidence type="ECO:0000256" key="5">
    <source>
        <dbReference type="ARBA" id="ARBA00023002"/>
    </source>
</evidence>
<keyword evidence="10" id="KW-1185">Reference proteome</keyword>
<dbReference type="STRING" id="37992.A0A4Z0ZD94"/>
<dbReference type="SUPFAM" id="SSF48264">
    <property type="entry name" value="Cytochrome P450"/>
    <property type="match status" value="1"/>
</dbReference>
<keyword evidence="6 8" id="KW-0408">Iron</keyword>
<dbReference type="InterPro" id="IPR002401">
    <property type="entry name" value="Cyt_P450_E_grp-I"/>
</dbReference>
<dbReference type="Proteomes" id="UP000297716">
    <property type="component" value="Unassembled WGS sequence"/>
</dbReference>
<dbReference type="GO" id="GO:0005506">
    <property type="term" value="F:iron ion binding"/>
    <property type="evidence" value="ECO:0007669"/>
    <property type="project" value="InterPro"/>
</dbReference>
<dbReference type="CDD" id="cd11062">
    <property type="entry name" value="CYP58-like"/>
    <property type="match status" value="1"/>
</dbReference>
<dbReference type="InterPro" id="IPR017972">
    <property type="entry name" value="Cyt_P450_CS"/>
</dbReference>
<dbReference type="Pfam" id="PF00067">
    <property type="entry name" value="p450"/>
    <property type="match status" value="1"/>
</dbReference>
<dbReference type="InterPro" id="IPR050121">
    <property type="entry name" value="Cytochrome_P450_monoxygenase"/>
</dbReference>
<evidence type="ECO:0000256" key="7">
    <source>
        <dbReference type="ARBA" id="ARBA00023033"/>
    </source>
</evidence>
<dbReference type="SUPFAM" id="SSF51735">
    <property type="entry name" value="NAD(P)-binding Rossmann-fold domains"/>
    <property type="match status" value="1"/>
</dbReference>
<sequence length="775" mass="85511">MGSFLGFVYRQLTFKPKPIPANVDLRGKTALVTGASGGLGLEASVELAAHDLTRIILGVRDPSKCESIKSTISAKNPDIDVQIWELEQESLLSIRSFAERAAGLDRLDIVILNAGVKGIEYAKSKGGHELNTQVNHIGTALLSLLLLGPLQKTAQETDTPARLTIVSSENHFWVNLKEMKEPDTLANMDIKDNFGKSMDRYSLTKLLNVLWMRELSNRANGNVVINAVNPGFCQSKLHRYHPGGASFANMIGWTAAQGGHCLTDAATSHPKDKGAYISEQAVKRHVEFTLFTSTLPAQANGSNTSPSPFVLSKEGQSAQLKIWNETVQLLAQELPSSNLLSNVPRYPGSKVAAISTSSWEFYWNYYHNGQMLFEIERLHKDYGPVIRIGVNDLHVSDPEVYQDLTRINSGFTKDVRFYLTISFPGTSIGETDPEKHRVRRKVLSPALSGTRVQELAPAVLRKTKELLARFESASDASSSICVTSAAKAFTMDIISSIVLGQELGCVADPSFRNELTKHLDAIFDMGWTATAFPQVSALALQVASMTSVLPFPVPLASLKRSCLSITKKYLDSFSPKHVANGTASKTEGYSTNNNSRSAVIDVLMDPTNVEKHAVPSLDELNDEILMLLIAGNDTTSNAVIFAIYQIATHSMVRRRLFKELKETLPSIGEEDWITYDQAKTLPYLTAVIKEILRLGSPIPGRLPRTVPREGYSLYGHWLPPEVNIHTSAYILNRHPKVWDEPDAFKPERWMGEDASRLDKYIATFGKGARQCLGKE</sequence>
<evidence type="ECO:0000313" key="10">
    <source>
        <dbReference type="Proteomes" id="UP000297716"/>
    </source>
</evidence>
<dbReference type="InterPro" id="IPR002347">
    <property type="entry name" value="SDR_fam"/>
</dbReference>
<evidence type="ECO:0000256" key="8">
    <source>
        <dbReference type="PIRSR" id="PIRSR602401-1"/>
    </source>
</evidence>
<dbReference type="EMBL" id="SKBN01000023">
    <property type="protein sequence ID" value="TGJ86692.1"/>
    <property type="molecule type" value="Genomic_DNA"/>
</dbReference>
<dbReference type="PANTHER" id="PTHR24305">
    <property type="entry name" value="CYTOCHROME P450"/>
    <property type="match status" value="1"/>
</dbReference>
<evidence type="ECO:0000256" key="6">
    <source>
        <dbReference type="ARBA" id="ARBA00023004"/>
    </source>
</evidence>
<dbReference type="InterPro" id="IPR001128">
    <property type="entry name" value="Cyt_P450"/>
</dbReference>
<gene>
    <name evidence="9" type="ORF">E0Z10_g2068</name>
</gene>
<dbReference type="Gene3D" id="3.40.50.720">
    <property type="entry name" value="NAD(P)-binding Rossmann-like Domain"/>
    <property type="match status" value="1"/>
</dbReference>
<comment type="caution">
    <text evidence="9">The sequence shown here is derived from an EMBL/GenBank/DDBJ whole genome shotgun (WGS) entry which is preliminary data.</text>
</comment>
<dbReference type="Gene3D" id="1.10.630.10">
    <property type="entry name" value="Cytochrome P450"/>
    <property type="match status" value="1"/>
</dbReference>
<comment type="cofactor">
    <cofactor evidence="1 8">
        <name>heme</name>
        <dbReference type="ChEBI" id="CHEBI:30413"/>
    </cofactor>
</comment>
<dbReference type="GO" id="GO:0016705">
    <property type="term" value="F:oxidoreductase activity, acting on paired donors, with incorporation or reduction of molecular oxygen"/>
    <property type="evidence" value="ECO:0007669"/>
    <property type="project" value="InterPro"/>
</dbReference>
<protein>
    <submittedName>
        <fullName evidence="9">Uncharacterized protein</fullName>
    </submittedName>
</protein>
<accession>A0A4Z0ZD94</accession>
<dbReference type="PROSITE" id="PS00086">
    <property type="entry name" value="CYTOCHROME_P450"/>
    <property type="match status" value="1"/>
</dbReference>
<dbReference type="InterPro" id="IPR036396">
    <property type="entry name" value="Cyt_P450_sf"/>
</dbReference>
<dbReference type="PRINTS" id="PR00463">
    <property type="entry name" value="EP450I"/>
</dbReference>
<evidence type="ECO:0000256" key="2">
    <source>
        <dbReference type="ARBA" id="ARBA00010617"/>
    </source>
</evidence>
<dbReference type="Pfam" id="PF00106">
    <property type="entry name" value="adh_short"/>
    <property type="match status" value="1"/>
</dbReference>
<feature type="binding site" description="axial binding residue" evidence="8">
    <location>
        <position position="771"/>
    </location>
    <ligand>
        <name>heme</name>
        <dbReference type="ChEBI" id="CHEBI:30413"/>
    </ligand>
    <ligandPart>
        <name>Fe</name>
        <dbReference type="ChEBI" id="CHEBI:18248"/>
    </ligandPart>
</feature>
<dbReference type="AlphaFoldDB" id="A0A4Z0ZD94"/>
<evidence type="ECO:0000256" key="3">
    <source>
        <dbReference type="ARBA" id="ARBA00022617"/>
    </source>
</evidence>
<proteinExistence type="inferred from homology"/>